<feature type="transmembrane region" description="Helical" evidence="5">
    <location>
        <begin position="498"/>
        <end position="517"/>
    </location>
</feature>
<comment type="subcellular location">
    <subcellularLocation>
        <location evidence="1">Membrane</location>
        <topology evidence="1">Multi-pass membrane protein</topology>
    </subcellularLocation>
</comment>
<name>A0A8K0TH94_9PEZI</name>
<dbReference type="Proteomes" id="UP000813385">
    <property type="component" value="Unassembled WGS sequence"/>
</dbReference>
<dbReference type="Pfam" id="PF02535">
    <property type="entry name" value="Zip"/>
    <property type="match status" value="2"/>
</dbReference>
<comment type="caution">
    <text evidence="7">The sequence shown here is derived from an EMBL/GenBank/DDBJ whole genome shotgun (WGS) entry which is preliminary data.</text>
</comment>
<dbReference type="PANTHER" id="PTHR11040">
    <property type="entry name" value="ZINC/IRON TRANSPORTER"/>
    <property type="match status" value="1"/>
</dbReference>
<reference evidence="7" key="1">
    <citation type="journal article" date="2021" name="Nat. Commun.">
        <title>Genetic determinants of endophytism in the Arabidopsis root mycobiome.</title>
        <authorList>
            <person name="Mesny F."/>
            <person name="Miyauchi S."/>
            <person name="Thiergart T."/>
            <person name="Pickel B."/>
            <person name="Atanasova L."/>
            <person name="Karlsson M."/>
            <person name="Huettel B."/>
            <person name="Barry K.W."/>
            <person name="Haridas S."/>
            <person name="Chen C."/>
            <person name="Bauer D."/>
            <person name="Andreopoulos W."/>
            <person name="Pangilinan J."/>
            <person name="LaButti K."/>
            <person name="Riley R."/>
            <person name="Lipzen A."/>
            <person name="Clum A."/>
            <person name="Drula E."/>
            <person name="Henrissat B."/>
            <person name="Kohler A."/>
            <person name="Grigoriev I.V."/>
            <person name="Martin F.M."/>
            <person name="Hacquard S."/>
        </authorList>
    </citation>
    <scope>NUCLEOTIDE SEQUENCE</scope>
    <source>
        <strain evidence="7">MPI-CAGE-AT-0016</strain>
    </source>
</reference>
<feature type="transmembrane region" description="Helical" evidence="5">
    <location>
        <begin position="300"/>
        <end position="322"/>
    </location>
</feature>
<evidence type="ECO:0000256" key="3">
    <source>
        <dbReference type="ARBA" id="ARBA00022989"/>
    </source>
</evidence>
<protein>
    <submittedName>
        <fullName evidence="7">Zinc/iron transporter protein</fullName>
    </submittedName>
</protein>
<accession>A0A8K0TH94</accession>
<feature type="chain" id="PRO_5035449453" evidence="6">
    <location>
        <begin position="23"/>
        <end position="561"/>
    </location>
</feature>
<keyword evidence="6" id="KW-0732">Signal</keyword>
<dbReference type="GO" id="GO:0005385">
    <property type="term" value="F:zinc ion transmembrane transporter activity"/>
    <property type="evidence" value="ECO:0007669"/>
    <property type="project" value="TreeGrafter"/>
</dbReference>
<proteinExistence type="predicted"/>
<dbReference type="AlphaFoldDB" id="A0A8K0TH94"/>
<keyword evidence="3 5" id="KW-1133">Transmembrane helix</keyword>
<dbReference type="InterPro" id="IPR003689">
    <property type="entry name" value="ZIP"/>
</dbReference>
<evidence type="ECO:0000313" key="7">
    <source>
        <dbReference type="EMBL" id="KAH7362672.1"/>
    </source>
</evidence>
<feature type="transmembrane region" description="Helical" evidence="5">
    <location>
        <begin position="368"/>
        <end position="387"/>
    </location>
</feature>
<feature type="transmembrane region" description="Helical" evidence="5">
    <location>
        <begin position="227"/>
        <end position="248"/>
    </location>
</feature>
<dbReference type="GO" id="GO:0005886">
    <property type="term" value="C:plasma membrane"/>
    <property type="evidence" value="ECO:0007669"/>
    <property type="project" value="TreeGrafter"/>
</dbReference>
<feature type="transmembrane region" description="Helical" evidence="5">
    <location>
        <begin position="343"/>
        <end position="362"/>
    </location>
</feature>
<evidence type="ECO:0000256" key="2">
    <source>
        <dbReference type="ARBA" id="ARBA00022692"/>
    </source>
</evidence>
<dbReference type="PANTHER" id="PTHR11040:SF44">
    <property type="entry name" value="PROTEIN ZNTC-RELATED"/>
    <property type="match status" value="1"/>
</dbReference>
<feature type="transmembrane region" description="Helical" evidence="5">
    <location>
        <begin position="538"/>
        <end position="558"/>
    </location>
</feature>
<keyword evidence="8" id="KW-1185">Reference proteome</keyword>
<keyword evidence="2 5" id="KW-0812">Transmembrane</keyword>
<organism evidence="7 8">
    <name type="scientific">Plectosphaerella cucumerina</name>
    <dbReference type="NCBI Taxonomy" id="40658"/>
    <lineage>
        <taxon>Eukaryota</taxon>
        <taxon>Fungi</taxon>
        <taxon>Dikarya</taxon>
        <taxon>Ascomycota</taxon>
        <taxon>Pezizomycotina</taxon>
        <taxon>Sordariomycetes</taxon>
        <taxon>Hypocreomycetidae</taxon>
        <taxon>Glomerellales</taxon>
        <taxon>Plectosphaerellaceae</taxon>
        <taxon>Plectosphaerella</taxon>
    </lineage>
</organism>
<evidence type="ECO:0000313" key="8">
    <source>
        <dbReference type="Proteomes" id="UP000813385"/>
    </source>
</evidence>
<sequence length="561" mass="59108">MVRFHVTAAAALFTTATASIAARQTAAPSVEVVSDCSVILSTQYCQAGSTEFRVVATPTGGNLPSSYTDCHAHAPTDLWCMHADGEVQVVAADATLAPSTTAAGTASHDDHDHAEETGAVTAVTDCHMDDGALYCMGGSTSFSMGTTPTNTQDLPAEYTGCHDHGPDLYCFGEGGVDVMASPVEENLQCHFHAGVEHCLAPGESESGGTTERTCTRTDREYNVPLRVGLLFVIMATSAIGVFAPIFLIRWLPPKAHVIFLIIKQFGTGVVISTALVHLYTHAELMFTNPCLTGITFEGTTAAVVMGGLFLSFLVEFIGQRVVRAKMAQGYDARSWFSPETVSILVLEAGIIFHSILIGITLVVAGDSFFLTLFIVIIFHQMFEGLALGSRIAALGTKTTEEQVQARLGGHGHGHAAAPAAVPAAPAVPVADSKTGDMTPSYPTASTESSSVEENFKAPHFSLTKKCILASAFALITPLGMAIGIGVLDKFNGNDSSTLLAIAILDAISAGILIWVGVVEMWAEDWMYSSSELMNASPIVTILSLFGLMAGMALMGFLGKWA</sequence>
<keyword evidence="4 5" id="KW-0472">Membrane</keyword>
<feature type="transmembrane region" description="Helical" evidence="5">
    <location>
        <begin position="466"/>
        <end position="486"/>
    </location>
</feature>
<evidence type="ECO:0000256" key="5">
    <source>
        <dbReference type="SAM" id="Phobius"/>
    </source>
</evidence>
<dbReference type="OrthoDB" id="448280at2759"/>
<feature type="transmembrane region" description="Helical" evidence="5">
    <location>
        <begin position="260"/>
        <end position="280"/>
    </location>
</feature>
<evidence type="ECO:0000256" key="6">
    <source>
        <dbReference type="SAM" id="SignalP"/>
    </source>
</evidence>
<evidence type="ECO:0000256" key="1">
    <source>
        <dbReference type="ARBA" id="ARBA00004141"/>
    </source>
</evidence>
<evidence type="ECO:0000256" key="4">
    <source>
        <dbReference type="ARBA" id="ARBA00023136"/>
    </source>
</evidence>
<gene>
    <name evidence="7" type="ORF">B0T11DRAFT_86589</name>
</gene>
<feature type="signal peptide" evidence="6">
    <location>
        <begin position="1"/>
        <end position="22"/>
    </location>
</feature>
<dbReference type="EMBL" id="JAGPXD010000003">
    <property type="protein sequence ID" value="KAH7362672.1"/>
    <property type="molecule type" value="Genomic_DNA"/>
</dbReference>